<feature type="region of interest" description="Disordered" evidence="1">
    <location>
        <begin position="1"/>
        <end position="23"/>
    </location>
</feature>
<dbReference type="EMBL" id="CAUYUJ010014290">
    <property type="protein sequence ID" value="CAK0839407.1"/>
    <property type="molecule type" value="Genomic_DNA"/>
</dbReference>
<evidence type="ECO:0000256" key="1">
    <source>
        <dbReference type="SAM" id="MobiDB-lite"/>
    </source>
</evidence>
<dbReference type="Proteomes" id="UP001189429">
    <property type="component" value="Unassembled WGS sequence"/>
</dbReference>
<name>A0ABN9T374_9DINO</name>
<feature type="region of interest" description="Disordered" evidence="1">
    <location>
        <begin position="60"/>
        <end position="100"/>
    </location>
</feature>
<comment type="caution">
    <text evidence="2">The sequence shown here is derived from an EMBL/GenBank/DDBJ whole genome shotgun (WGS) entry which is preliminary data.</text>
</comment>
<accession>A0ABN9T374</accession>
<gene>
    <name evidence="2" type="ORF">PCOR1329_LOCUS35084</name>
</gene>
<sequence length="100" mass="11116">MNSCCKRIRTVRNGGAPSNQRANSARLANHGQYDLGGNSGSYIIPRGVRTRAKWIHPRTAMDRARTSRQCASTAPHTESAISKVRRSSIKDEVRDQVRLP</sequence>
<evidence type="ECO:0000313" key="3">
    <source>
        <dbReference type="Proteomes" id="UP001189429"/>
    </source>
</evidence>
<evidence type="ECO:0000313" key="2">
    <source>
        <dbReference type="EMBL" id="CAK0839407.1"/>
    </source>
</evidence>
<feature type="compositionally biased region" description="Basic and acidic residues" evidence="1">
    <location>
        <begin position="88"/>
        <end position="100"/>
    </location>
</feature>
<reference evidence="2" key="1">
    <citation type="submission" date="2023-10" db="EMBL/GenBank/DDBJ databases">
        <authorList>
            <person name="Chen Y."/>
            <person name="Shah S."/>
            <person name="Dougan E. K."/>
            <person name="Thang M."/>
            <person name="Chan C."/>
        </authorList>
    </citation>
    <scope>NUCLEOTIDE SEQUENCE [LARGE SCALE GENOMIC DNA]</scope>
</reference>
<feature type="compositionally biased region" description="Basic residues" evidence="1">
    <location>
        <begin position="1"/>
        <end position="10"/>
    </location>
</feature>
<keyword evidence="3" id="KW-1185">Reference proteome</keyword>
<organism evidence="2 3">
    <name type="scientific">Prorocentrum cordatum</name>
    <dbReference type="NCBI Taxonomy" id="2364126"/>
    <lineage>
        <taxon>Eukaryota</taxon>
        <taxon>Sar</taxon>
        <taxon>Alveolata</taxon>
        <taxon>Dinophyceae</taxon>
        <taxon>Prorocentrales</taxon>
        <taxon>Prorocentraceae</taxon>
        <taxon>Prorocentrum</taxon>
    </lineage>
</organism>
<feature type="compositionally biased region" description="Polar residues" evidence="1">
    <location>
        <begin position="67"/>
        <end position="80"/>
    </location>
</feature>
<proteinExistence type="predicted"/>
<protein>
    <submittedName>
        <fullName evidence="2">Uncharacterized protein</fullName>
    </submittedName>
</protein>